<evidence type="ECO:0000256" key="1">
    <source>
        <dbReference type="SAM" id="MobiDB-lite"/>
    </source>
</evidence>
<dbReference type="AlphaFoldDB" id="A0A2T7NZ65"/>
<name>A0A2T7NZ65_POMCA</name>
<keyword evidence="3" id="KW-1185">Reference proteome</keyword>
<sequence>MTERGGRVYCLQPVTARRSRRQQCPPPCRRRTLQGEVTAGFSSGRLPVTDKDHDIGDDARDTKGGEEDRGDAFVDDERLPQLGVYDERPPQLDAGPMAMLPAVSLSASVARQSLPAPRGDNQ</sequence>
<evidence type="ECO:0000313" key="2">
    <source>
        <dbReference type="EMBL" id="PVD26462.1"/>
    </source>
</evidence>
<evidence type="ECO:0000313" key="3">
    <source>
        <dbReference type="Proteomes" id="UP000245119"/>
    </source>
</evidence>
<dbReference type="Proteomes" id="UP000245119">
    <property type="component" value="Linkage Group LG8"/>
</dbReference>
<dbReference type="EMBL" id="PZQS01000008">
    <property type="protein sequence ID" value="PVD26462.1"/>
    <property type="molecule type" value="Genomic_DNA"/>
</dbReference>
<comment type="caution">
    <text evidence="2">The sequence shown here is derived from an EMBL/GenBank/DDBJ whole genome shotgun (WGS) entry which is preliminary data.</text>
</comment>
<feature type="region of interest" description="Disordered" evidence="1">
    <location>
        <begin position="16"/>
        <end position="72"/>
    </location>
</feature>
<gene>
    <name evidence="2" type="ORF">C0Q70_14139</name>
</gene>
<organism evidence="2 3">
    <name type="scientific">Pomacea canaliculata</name>
    <name type="common">Golden apple snail</name>
    <dbReference type="NCBI Taxonomy" id="400727"/>
    <lineage>
        <taxon>Eukaryota</taxon>
        <taxon>Metazoa</taxon>
        <taxon>Spiralia</taxon>
        <taxon>Lophotrochozoa</taxon>
        <taxon>Mollusca</taxon>
        <taxon>Gastropoda</taxon>
        <taxon>Caenogastropoda</taxon>
        <taxon>Architaenioglossa</taxon>
        <taxon>Ampullarioidea</taxon>
        <taxon>Ampullariidae</taxon>
        <taxon>Pomacea</taxon>
    </lineage>
</organism>
<protein>
    <submittedName>
        <fullName evidence="2">Uncharacterized protein</fullName>
    </submittedName>
</protein>
<proteinExistence type="predicted"/>
<feature type="region of interest" description="Disordered" evidence="1">
    <location>
        <begin position="77"/>
        <end position="96"/>
    </location>
</feature>
<reference evidence="2 3" key="1">
    <citation type="submission" date="2018-04" db="EMBL/GenBank/DDBJ databases">
        <title>The genome of golden apple snail Pomacea canaliculata provides insight into stress tolerance and invasive adaptation.</title>
        <authorList>
            <person name="Liu C."/>
            <person name="Liu B."/>
            <person name="Ren Y."/>
            <person name="Zhang Y."/>
            <person name="Wang H."/>
            <person name="Li S."/>
            <person name="Jiang F."/>
            <person name="Yin L."/>
            <person name="Zhang G."/>
            <person name="Qian W."/>
            <person name="Fan W."/>
        </authorList>
    </citation>
    <scope>NUCLEOTIDE SEQUENCE [LARGE SCALE GENOMIC DNA]</scope>
    <source>
        <strain evidence="2">SZHN2017</strain>
        <tissue evidence="2">Muscle</tissue>
    </source>
</reference>
<feature type="compositionally biased region" description="Basic and acidic residues" evidence="1">
    <location>
        <begin position="77"/>
        <end position="90"/>
    </location>
</feature>
<accession>A0A2T7NZ65</accession>
<feature type="compositionally biased region" description="Basic and acidic residues" evidence="1">
    <location>
        <begin position="48"/>
        <end position="72"/>
    </location>
</feature>